<evidence type="ECO:0000256" key="4">
    <source>
        <dbReference type="ARBA" id="ARBA00022807"/>
    </source>
</evidence>
<sequence length="821" mass="93458">MNLDVANYYAEQAVGYDKSGRYDAAIYSYLEAARVIFHLIDGLEVDASYKDVAQKYLDRAGLLRDQSANAVSSHVKSEHQLNVEKAEFLLNEALNSDESEKIQEAQDLYAQAVDFCLKCSKSSADEQKSTKFRQLALRALERAEALKQVQTRKTNPMEMSTINFPSVPVDEISQLSLSHEAPTESGSNWPVNVRPTNSMTAPRRKPADDVLTESELKVLATTSKINKRTYVPFLSVDAKERFAFTIPFSDKDGLLALSEKQKKRLKCWMRPDEFMEEPTVIDRIDSGTIKQTIVSDCSFVASLAIAARYERRFGTQLITNIIFPQNRNSVPIHNPCGKYMVKLNLNGIWRKVIIDDRLPVGHNGELLCSYSQNKNELWVSLLEKAYMKVMGGYDFPGSNSNIDLNALTGWIPERIAIRKDSPEFNKDKVFERLFSRFHQGHCLITLATGKMEESEQERTGLVDAHAYAVLDLRKFESKRLLLVKNPWTHLRWKGRFSEKDTTSWTPEMCKALDYNPQDAQQFDDGVFWIDYESVCAFFDVFYVNWSPQLFPFTYALHSTWNAGIGPVKDLYTVGDNPQYYLEVNNKQKVASVWILLTRHITEKDDFADNKEYITVIIYKSEGKRIYLPYDPKPIVEGARINSPHYLCQMLVKEPGIQRFTLVVAQYEKSNTIHYTLRIYSSAAIKCGSIKVPYKKTKKEAGEWRGQTAAGCGSDGTGSYLNNPLYHIMLEDGSDDNSILIDLRGPKEYSVGFELVQVSSYRNRPFERRDSGAFRPGFTILQLEHVPGGTYALRPMTFLAGQQGPFLIRVDSSCDFTVKKVQ</sequence>
<gene>
    <name evidence="9" type="ORF">DdX_01718</name>
</gene>
<dbReference type="SMART" id="SM00745">
    <property type="entry name" value="MIT"/>
    <property type="match status" value="2"/>
</dbReference>
<dbReference type="GO" id="GO:0006508">
    <property type="term" value="P:proteolysis"/>
    <property type="evidence" value="ECO:0007669"/>
    <property type="project" value="UniProtKB-KW"/>
</dbReference>
<keyword evidence="4 6" id="KW-0788">Thiol protease</keyword>
<dbReference type="Gene3D" id="2.60.120.380">
    <property type="match status" value="2"/>
</dbReference>
<dbReference type="AlphaFoldDB" id="A0AAD4NHA3"/>
<dbReference type="SUPFAM" id="SSF49758">
    <property type="entry name" value="Calpain large subunit, middle domain (domain III)"/>
    <property type="match status" value="2"/>
</dbReference>
<evidence type="ECO:0000256" key="6">
    <source>
        <dbReference type="PROSITE-ProRule" id="PRU00239"/>
    </source>
</evidence>
<evidence type="ECO:0000256" key="3">
    <source>
        <dbReference type="ARBA" id="ARBA00022801"/>
    </source>
</evidence>
<evidence type="ECO:0000259" key="8">
    <source>
        <dbReference type="PROSITE" id="PS50203"/>
    </source>
</evidence>
<protein>
    <submittedName>
        <fullName evidence="9">Calpain family cysteine protease domain-containing protein</fullName>
    </submittedName>
</protein>
<dbReference type="InterPro" id="IPR022683">
    <property type="entry name" value="Calpain_III"/>
</dbReference>
<dbReference type="Gene3D" id="1.20.58.80">
    <property type="entry name" value="Phosphotransferase system, lactose/cellobiose-type IIA subunit"/>
    <property type="match status" value="2"/>
</dbReference>
<dbReference type="PROSITE" id="PS50203">
    <property type="entry name" value="CALPAIN_CAT"/>
    <property type="match status" value="1"/>
</dbReference>
<name>A0AAD4NHA3_9BILA</name>
<dbReference type="SMART" id="SM00230">
    <property type="entry name" value="CysPc"/>
    <property type="match status" value="1"/>
</dbReference>
<feature type="active site" evidence="5 6">
    <location>
        <position position="465"/>
    </location>
</feature>
<dbReference type="PANTHER" id="PTHR46143">
    <property type="entry name" value="CALPAIN-7"/>
    <property type="match status" value="1"/>
</dbReference>
<comment type="similarity">
    <text evidence="1">Belongs to the peptidase C2 family.</text>
</comment>
<evidence type="ECO:0000256" key="7">
    <source>
        <dbReference type="SAM" id="MobiDB-lite"/>
    </source>
</evidence>
<dbReference type="GO" id="GO:0004198">
    <property type="term" value="F:calcium-dependent cysteine-type endopeptidase activity"/>
    <property type="evidence" value="ECO:0007669"/>
    <property type="project" value="InterPro"/>
</dbReference>
<proteinExistence type="inferred from homology"/>
<evidence type="ECO:0000256" key="2">
    <source>
        <dbReference type="ARBA" id="ARBA00022670"/>
    </source>
</evidence>
<organism evidence="9 10">
    <name type="scientific">Ditylenchus destructor</name>
    <dbReference type="NCBI Taxonomy" id="166010"/>
    <lineage>
        <taxon>Eukaryota</taxon>
        <taxon>Metazoa</taxon>
        <taxon>Ecdysozoa</taxon>
        <taxon>Nematoda</taxon>
        <taxon>Chromadorea</taxon>
        <taxon>Rhabditida</taxon>
        <taxon>Tylenchina</taxon>
        <taxon>Tylenchomorpha</taxon>
        <taxon>Sphaerularioidea</taxon>
        <taxon>Anguinidae</taxon>
        <taxon>Anguininae</taxon>
        <taxon>Ditylenchus</taxon>
    </lineage>
</organism>
<dbReference type="Gene3D" id="3.90.70.10">
    <property type="entry name" value="Cysteine proteinases"/>
    <property type="match status" value="1"/>
</dbReference>
<dbReference type="SUPFAM" id="SSF54001">
    <property type="entry name" value="Cysteine proteinases"/>
    <property type="match status" value="1"/>
</dbReference>
<feature type="compositionally biased region" description="Polar residues" evidence="7">
    <location>
        <begin position="184"/>
        <end position="200"/>
    </location>
</feature>
<dbReference type="Pfam" id="PF01067">
    <property type="entry name" value="Calpain_III"/>
    <property type="match status" value="1"/>
</dbReference>
<dbReference type="InterPro" id="IPR051297">
    <property type="entry name" value="PalB/RIM13"/>
</dbReference>
<evidence type="ECO:0000313" key="9">
    <source>
        <dbReference type="EMBL" id="KAI1729476.1"/>
    </source>
</evidence>
<dbReference type="InterPro" id="IPR007330">
    <property type="entry name" value="MIT_dom"/>
</dbReference>
<dbReference type="SUPFAM" id="SSF116846">
    <property type="entry name" value="MIT domain"/>
    <property type="match status" value="2"/>
</dbReference>
<dbReference type="Pfam" id="PF00648">
    <property type="entry name" value="Peptidase_C2"/>
    <property type="match status" value="1"/>
</dbReference>
<dbReference type="InterPro" id="IPR022684">
    <property type="entry name" value="Calpain_cysteine_protease"/>
</dbReference>
<dbReference type="Pfam" id="PF04212">
    <property type="entry name" value="MIT"/>
    <property type="match status" value="1"/>
</dbReference>
<dbReference type="InterPro" id="IPR038765">
    <property type="entry name" value="Papain-like_cys_pep_sf"/>
</dbReference>
<evidence type="ECO:0000313" key="10">
    <source>
        <dbReference type="Proteomes" id="UP001201812"/>
    </source>
</evidence>
<evidence type="ECO:0000256" key="1">
    <source>
        <dbReference type="ARBA" id="ARBA00007623"/>
    </source>
</evidence>
<reference evidence="9" key="1">
    <citation type="submission" date="2022-01" db="EMBL/GenBank/DDBJ databases">
        <title>Genome Sequence Resource for Two Populations of Ditylenchus destructor, the Migratory Endoparasitic Phytonematode.</title>
        <authorList>
            <person name="Zhang H."/>
            <person name="Lin R."/>
            <person name="Xie B."/>
        </authorList>
    </citation>
    <scope>NUCLEOTIDE SEQUENCE</scope>
    <source>
        <strain evidence="9">BazhouSP</strain>
    </source>
</reference>
<feature type="active site" evidence="5 6">
    <location>
        <position position="485"/>
    </location>
</feature>
<evidence type="ECO:0000256" key="5">
    <source>
        <dbReference type="PIRSR" id="PIRSR622684-1"/>
    </source>
</evidence>
<dbReference type="InterPro" id="IPR001300">
    <property type="entry name" value="Peptidase_C2_calpain_cat"/>
</dbReference>
<keyword evidence="10" id="KW-1185">Reference proteome</keyword>
<dbReference type="PANTHER" id="PTHR46143:SF1">
    <property type="entry name" value="CALPAIN-7"/>
    <property type="match status" value="1"/>
</dbReference>
<dbReference type="Proteomes" id="UP001201812">
    <property type="component" value="Unassembled WGS sequence"/>
</dbReference>
<feature type="domain" description="Calpain catalytic" evidence="8">
    <location>
        <begin position="268"/>
        <end position="547"/>
    </location>
</feature>
<dbReference type="InterPro" id="IPR022682">
    <property type="entry name" value="Calpain_domain_III"/>
</dbReference>
<keyword evidence="3 6" id="KW-0378">Hydrolase</keyword>
<keyword evidence="2 6" id="KW-0645">Protease</keyword>
<accession>A0AAD4NHA3</accession>
<dbReference type="InterPro" id="IPR036213">
    <property type="entry name" value="Calpain_III_sf"/>
</dbReference>
<feature type="region of interest" description="Disordered" evidence="7">
    <location>
        <begin position="180"/>
        <end position="207"/>
    </location>
</feature>
<feature type="active site" evidence="5 6">
    <location>
        <position position="297"/>
    </location>
</feature>
<dbReference type="SMART" id="SM00720">
    <property type="entry name" value="calpain_III"/>
    <property type="match status" value="1"/>
</dbReference>
<dbReference type="PRINTS" id="PR00704">
    <property type="entry name" value="CALPAIN"/>
</dbReference>
<dbReference type="InterPro" id="IPR036181">
    <property type="entry name" value="MIT_dom_sf"/>
</dbReference>
<comment type="caution">
    <text evidence="9">The sequence shown here is derived from an EMBL/GenBank/DDBJ whole genome shotgun (WGS) entry which is preliminary data.</text>
</comment>
<dbReference type="CDD" id="cd00044">
    <property type="entry name" value="CysPc"/>
    <property type="match status" value="1"/>
</dbReference>
<dbReference type="EMBL" id="JAKKPZ010000001">
    <property type="protein sequence ID" value="KAI1729476.1"/>
    <property type="molecule type" value="Genomic_DNA"/>
</dbReference>